<evidence type="ECO:0000313" key="10">
    <source>
        <dbReference type="EMBL" id="OIW28282.1"/>
    </source>
</evidence>
<protein>
    <submittedName>
        <fullName evidence="10">Uncharacterized protein</fullName>
    </submittedName>
</protein>
<dbReference type="InParanoid" id="A0A1J7JKT9"/>
<evidence type="ECO:0000313" key="11">
    <source>
        <dbReference type="Proteomes" id="UP000182658"/>
    </source>
</evidence>
<dbReference type="GO" id="GO:0043386">
    <property type="term" value="P:mycotoxin biosynthetic process"/>
    <property type="evidence" value="ECO:0007669"/>
    <property type="project" value="InterPro"/>
</dbReference>
<keyword evidence="11" id="KW-1185">Reference proteome</keyword>
<dbReference type="Proteomes" id="UP000182658">
    <property type="component" value="Unassembled WGS sequence"/>
</dbReference>
<gene>
    <name evidence="10" type="ORF">CONLIGDRAFT_632535</name>
</gene>
<evidence type="ECO:0000256" key="6">
    <source>
        <dbReference type="ARBA" id="ARBA00023136"/>
    </source>
</evidence>
<dbReference type="EMBL" id="KV875098">
    <property type="protein sequence ID" value="OIW28282.1"/>
    <property type="molecule type" value="Genomic_DNA"/>
</dbReference>
<dbReference type="Pfam" id="PF11807">
    <property type="entry name" value="UstYa"/>
    <property type="match status" value="1"/>
</dbReference>
<evidence type="ECO:0000256" key="3">
    <source>
        <dbReference type="ARBA" id="ARBA00022692"/>
    </source>
</evidence>
<evidence type="ECO:0000256" key="5">
    <source>
        <dbReference type="ARBA" id="ARBA00023026"/>
    </source>
</evidence>
<evidence type="ECO:0000256" key="9">
    <source>
        <dbReference type="SAM" id="Phobius"/>
    </source>
</evidence>
<evidence type="ECO:0000256" key="2">
    <source>
        <dbReference type="ARBA" id="ARBA00004685"/>
    </source>
</evidence>
<dbReference type="AlphaFoldDB" id="A0A1J7JKT9"/>
<accession>A0A1J7JKT9</accession>
<evidence type="ECO:0000256" key="1">
    <source>
        <dbReference type="ARBA" id="ARBA00004167"/>
    </source>
</evidence>
<keyword evidence="3 9" id="KW-0812">Transmembrane</keyword>
<evidence type="ECO:0000256" key="7">
    <source>
        <dbReference type="ARBA" id="ARBA00023180"/>
    </source>
</evidence>
<keyword evidence="6 9" id="KW-0472">Membrane</keyword>
<keyword evidence="5" id="KW-0843">Virulence</keyword>
<dbReference type="GO" id="GO:0016020">
    <property type="term" value="C:membrane"/>
    <property type="evidence" value="ECO:0007669"/>
    <property type="project" value="UniProtKB-SubCell"/>
</dbReference>
<sequence length="276" mass="31216">MVDEEAKSSSSVVAENDTDETQSFLHTDYVGRIRKPRLSHPVLGNWILGSLSLVLMAVVLVQQRRLNNHSIHPGSSYESGFTTDFIPVKEVIAVEEVSFTGGLLYDENGTLYREVDSTQPQYVGLPGPHIDKAWADLMSALEVVIEGQEAEVSHLRGHTIEEPDGKSFRLSLDVYHSLHCVNLVRQALDVDYYHRNGEGARVYRIHTDHCLDYLRQTIQCAGDLTPLYYQYSEIRKRGFPVWGAKHTCRNFGKIHEWAMSRHRDQPGGEPSHGGHH</sequence>
<feature type="transmembrane region" description="Helical" evidence="9">
    <location>
        <begin position="42"/>
        <end position="61"/>
    </location>
</feature>
<evidence type="ECO:0000256" key="4">
    <source>
        <dbReference type="ARBA" id="ARBA00022989"/>
    </source>
</evidence>
<reference evidence="10 11" key="1">
    <citation type="submission" date="2016-10" db="EMBL/GenBank/DDBJ databases">
        <title>Draft genome sequence of Coniochaeta ligniaria NRRL30616, a lignocellulolytic fungus for bioabatement of inhibitors in plant biomass hydrolysates.</title>
        <authorList>
            <consortium name="DOE Joint Genome Institute"/>
            <person name="Jimenez D.J."/>
            <person name="Hector R.E."/>
            <person name="Riley R."/>
            <person name="Sun H."/>
            <person name="Grigoriev I.V."/>
            <person name="Van Elsas J.D."/>
            <person name="Nichols N.N."/>
        </authorList>
    </citation>
    <scope>NUCLEOTIDE SEQUENCE [LARGE SCALE GENOMIC DNA]</scope>
    <source>
        <strain evidence="10 11">NRRL 30616</strain>
    </source>
</reference>
<comment type="similarity">
    <text evidence="8">Belongs to the ustYa family.</text>
</comment>
<comment type="pathway">
    <text evidence="2">Mycotoxin biosynthesis.</text>
</comment>
<evidence type="ECO:0000256" key="8">
    <source>
        <dbReference type="ARBA" id="ARBA00035112"/>
    </source>
</evidence>
<keyword evidence="4 9" id="KW-1133">Transmembrane helix</keyword>
<dbReference type="OrthoDB" id="3687641at2759"/>
<dbReference type="STRING" id="1408157.A0A1J7JKT9"/>
<dbReference type="PANTHER" id="PTHR33365:SF4">
    <property type="entry name" value="CYCLOCHLOROTINE BIOSYNTHESIS PROTEIN O"/>
    <property type="match status" value="1"/>
</dbReference>
<keyword evidence="7" id="KW-0325">Glycoprotein</keyword>
<proteinExistence type="inferred from homology"/>
<name>A0A1J7JKT9_9PEZI</name>
<comment type="subcellular location">
    <subcellularLocation>
        <location evidence="1">Membrane</location>
        <topology evidence="1">Single-pass membrane protein</topology>
    </subcellularLocation>
</comment>
<dbReference type="InterPro" id="IPR021765">
    <property type="entry name" value="UstYa-like"/>
</dbReference>
<organism evidence="10 11">
    <name type="scientific">Coniochaeta ligniaria NRRL 30616</name>
    <dbReference type="NCBI Taxonomy" id="1408157"/>
    <lineage>
        <taxon>Eukaryota</taxon>
        <taxon>Fungi</taxon>
        <taxon>Dikarya</taxon>
        <taxon>Ascomycota</taxon>
        <taxon>Pezizomycotina</taxon>
        <taxon>Sordariomycetes</taxon>
        <taxon>Sordariomycetidae</taxon>
        <taxon>Coniochaetales</taxon>
        <taxon>Coniochaetaceae</taxon>
        <taxon>Coniochaeta</taxon>
    </lineage>
</organism>
<dbReference type="PANTHER" id="PTHR33365">
    <property type="entry name" value="YALI0B05434P"/>
    <property type="match status" value="1"/>
</dbReference>